<reference evidence="19 20" key="2">
    <citation type="submission" date="2017-04" db="EMBL/GenBank/DDBJ databases">
        <title>CpG methylation of centromeres and impact of large insertions on vertebrate speciation.</title>
        <authorList>
            <person name="Ichikawa K."/>
            <person name="Yoshimura J."/>
            <person name="Morishita S."/>
        </authorList>
    </citation>
    <scope>NUCLEOTIDE SEQUENCE</scope>
    <source>
        <strain evidence="19 20">HSOK</strain>
    </source>
</reference>
<feature type="compositionally biased region" description="Low complexity" evidence="15">
    <location>
        <begin position="367"/>
        <end position="376"/>
    </location>
</feature>
<evidence type="ECO:0000256" key="9">
    <source>
        <dbReference type="ARBA" id="ARBA00022840"/>
    </source>
</evidence>
<dbReference type="InterPro" id="IPR000719">
    <property type="entry name" value="Prot_kinase_dom"/>
</dbReference>
<proteinExistence type="inferred from homology"/>
<dbReference type="FunFam" id="3.30.200.20:FF:000003">
    <property type="entry name" value="Non-specific serine/threonine protein kinase"/>
    <property type="match status" value="1"/>
</dbReference>
<dbReference type="Gene3D" id="1.10.510.10">
    <property type="entry name" value="Transferase(Phosphotransferase) domain 1"/>
    <property type="match status" value="1"/>
</dbReference>
<organism evidence="19 20">
    <name type="scientific">Oryzias latipes</name>
    <name type="common">Japanese rice fish</name>
    <name type="synonym">Japanese killifish</name>
    <dbReference type="NCBI Taxonomy" id="8090"/>
    <lineage>
        <taxon>Eukaryota</taxon>
        <taxon>Metazoa</taxon>
        <taxon>Chordata</taxon>
        <taxon>Craniata</taxon>
        <taxon>Vertebrata</taxon>
        <taxon>Euteleostomi</taxon>
        <taxon>Actinopterygii</taxon>
        <taxon>Neopterygii</taxon>
        <taxon>Teleostei</taxon>
        <taxon>Neoteleostei</taxon>
        <taxon>Acanthomorphata</taxon>
        <taxon>Ovalentaria</taxon>
        <taxon>Atherinomorphae</taxon>
        <taxon>Beloniformes</taxon>
        <taxon>Adrianichthyidae</taxon>
        <taxon>Oryziinae</taxon>
        <taxon>Oryzias</taxon>
    </lineage>
</organism>
<evidence type="ECO:0000256" key="2">
    <source>
        <dbReference type="ARBA" id="ARBA00006234"/>
    </source>
</evidence>
<evidence type="ECO:0000256" key="7">
    <source>
        <dbReference type="ARBA" id="ARBA00022741"/>
    </source>
</evidence>
<feature type="compositionally biased region" description="Polar residues" evidence="15">
    <location>
        <begin position="529"/>
        <end position="542"/>
    </location>
</feature>
<dbReference type="Proteomes" id="UP000265200">
    <property type="component" value="Chromosome 22"/>
</dbReference>
<dbReference type="Ensembl" id="ENSORLT00015015202.1">
    <property type="protein sequence ID" value="ENSORLP00015027653.1"/>
    <property type="gene ID" value="ENSORLG00015010039.1"/>
</dbReference>
<dbReference type="AlphaFoldDB" id="A0A3P9J696"/>
<dbReference type="FunFam" id="1.10.8.10:FF:000005">
    <property type="entry name" value="Non-specific serine/threonine protein kinase"/>
    <property type="match status" value="1"/>
</dbReference>
<feature type="domain" description="Protein kinase" evidence="16">
    <location>
        <begin position="53"/>
        <end position="300"/>
    </location>
</feature>
<dbReference type="PANTHER" id="PTHR24346:SF98">
    <property type="entry name" value="NON-SPECIFIC SERINE_THREONINE PROTEIN KINASE"/>
    <property type="match status" value="1"/>
</dbReference>
<dbReference type="FunFam" id="1.10.510.10:FF:000002">
    <property type="entry name" value="Non-specific serine/threonine protein kinase"/>
    <property type="match status" value="1"/>
</dbReference>
<evidence type="ECO:0000313" key="20">
    <source>
        <dbReference type="Proteomes" id="UP000265200"/>
    </source>
</evidence>
<evidence type="ECO:0000256" key="6">
    <source>
        <dbReference type="ARBA" id="ARBA00022679"/>
    </source>
</evidence>
<dbReference type="GO" id="GO:0106310">
    <property type="term" value="F:protein serine kinase activity"/>
    <property type="evidence" value="ECO:0007669"/>
    <property type="project" value="RHEA"/>
</dbReference>
<dbReference type="Gene3D" id="3.30.200.20">
    <property type="entry name" value="Phosphorylase Kinase, domain 1"/>
    <property type="match status" value="2"/>
</dbReference>
<feature type="compositionally biased region" description="Polar residues" evidence="15">
    <location>
        <begin position="384"/>
        <end position="403"/>
    </location>
</feature>
<dbReference type="GO" id="GO:0005524">
    <property type="term" value="F:ATP binding"/>
    <property type="evidence" value="ECO:0007669"/>
    <property type="project" value="UniProtKB-KW"/>
</dbReference>
<dbReference type="SMART" id="SM00220">
    <property type="entry name" value="S_TKc"/>
    <property type="match status" value="1"/>
</dbReference>
<dbReference type="InterPro" id="IPR028375">
    <property type="entry name" value="KA1/Ssp2_C"/>
</dbReference>
<evidence type="ECO:0000256" key="13">
    <source>
        <dbReference type="ARBA" id="ARBA00047899"/>
    </source>
</evidence>
<dbReference type="InterPro" id="IPR001772">
    <property type="entry name" value="KA1_dom"/>
</dbReference>
<name>A0A3P9J696_ORYLA</name>
<dbReference type="Gene3D" id="3.30.310.80">
    <property type="entry name" value="Kinase associated domain 1, KA1"/>
    <property type="match status" value="1"/>
</dbReference>
<dbReference type="EC" id="2.7.11.1" evidence="3"/>
<evidence type="ECO:0000256" key="1">
    <source>
        <dbReference type="ARBA" id="ARBA00004316"/>
    </source>
</evidence>
<reference evidence="19" key="4">
    <citation type="submission" date="2025-09" db="UniProtKB">
        <authorList>
            <consortium name="Ensembl"/>
        </authorList>
    </citation>
    <scope>IDENTIFICATION</scope>
    <source>
        <strain evidence="19">HSOK</strain>
    </source>
</reference>
<dbReference type="GO" id="GO:0004674">
    <property type="term" value="F:protein serine/threonine kinase activity"/>
    <property type="evidence" value="ECO:0007669"/>
    <property type="project" value="UniProtKB-KW"/>
</dbReference>
<feature type="compositionally biased region" description="Polar residues" evidence="15">
    <location>
        <begin position="481"/>
        <end position="502"/>
    </location>
</feature>
<feature type="compositionally biased region" description="Polar residues" evidence="15">
    <location>
        <begin position="577"/>
        <end position="605"/>
    </location>
</feature>
<dbReference type="Gene3D" id="1.10.8.10">
    <property type="entry name" value="DNA helicase RuvA subunit, C-terminal domain"/>
    <property type="match status" value="1"/>
</dbReference>
<comment type="catalytic activity">
    <reaction evidence="14">
        <text>L-seryl-[protein] + ATP = O-phospho-L-seryl-[protein] + ADP + H(+)</text>
        <dbReference type="Rhea" id="RHEA:17989"/>
        <dbReference type="Rhea" id="RHEA-COMP:9863"/>
        <dbReference type="Rhea" id="RHEA-COMP:11604"/>
        <dbReference type="ChEBI" id="CHEBI:15378"/>
        <dbReference type="ChEBI" id="CHEBI:29999"/>
        <dbReference type="ChEBI" id="CHEBI:30616"/>
        <dbReference type="ChEBI" id="CHEBI:83421"/>
        <dbReference type="ChEBI" id="CHEBI:456216"/>
        <dbReference type="EC" id="2.7.11.1"/>
    </reaction>
</comment>
<evidence type="ECO:0000256" key="10">
    <source>
        <dbReference type="ARBA" id="ARBA00023273"/>
    </source>
</evidence>
<dbReference type="InterPro" id="IPR008271">
    <property type="entry name" value="Ser/Thr_kinase_AS"/>
</dbReference>
<keyword evidence="8" id="KW-0418">Kinase</keyword>
<evidence type="ECO:0000259" key="17">
    <source>
        <dbReference type="PROSITE" id="PS50030"/>
    </source>
</evidence>
<comment type="subcellular location">
    <subcellularLocation>
        <location evidence="1">Cell projection</location>
    </subcellularLocation>
</comment>
<dbReference type="PANTHER" id="PTHR24346">
    <property type="entry name" value="MAP/MICROTUBULE AFFINITY-REGULATING KINASE"/>
    <property type="match status" value="1"/>
</dbReference>
<sequence length="722" mass="80474">MSTKTPLPTVNEKVTESHTSHSNGRSDLSTRSSRTGVRTRSSDESQPPHVGNYRLLKTIGKGNFAKVKLARHILTGREVSFPELENQLMFRLCECLPLIWFFCSFSPPVKLFEVIETDRTLYLVMEYASGGEVFDYLVAHGRMKEKEARAKFRQIVSAVQYCHQKHIVHRDLKAENLLLDADMNIKIADFGFSNEFTLGNKLDTFCGSPPYAAPELFQGKKYDGPEVDVWSLGVILYTLVSGSLPFDGQNLKELRERVLRGKYRIPFYMSTDCENLLKRFLVLNPAKRGTLEQIMKDRWINAGFEEDELKPYTEPELDITDQKRIDVMVGMGYKLEDIQESLTKMKYDQFTATYLLLGRKASELEPSESASSSNASMAKPRPSSELNGQSPSHLKVQRSVSSNHKQRRYSEQGEPNVPPGMTHPKRSQTTTGESNAKEEAGVQKPSTPGGRGAPPSSPLLGNANNPNKADIPDRRKGGTTGPASNSASAGMTRRNTYVCSDRNNADRLSVIPNGKENSVAVSPGGQRNPVASTHSIANSTTPDRLRFPRGTASRSTFHGGQLRDRRTATYNGPPASPTLSHDATPLSQTRSRGTSNLFSKLTSKLTRSRHVPGDQKGEGKDGKPRSLRFTWSMRTTTSMEPCDIMEEIFKVLDANDCNYKQQESFLLLCFHGDGRAENMVQWEMEVCKLPRLSLNGVRFKRISGSSIAFKNIASKVANELKL</sequence>
<dbReference type="SMART" id="SM00165">
    <property type="entry name" value="UBA"/>
    <property type="match status" value="1"/>
</dbReference>
<dbReference type="SUPFAM" id="SSF103243">
    <property type="entry name" value="KA1-like"/>
    <property type="match status" value="1"/>
</dbReference>
<evidence type="ECO:0000256" key="3">
    <source>
        <dbReference type="ARBA" id="ARBA00012513"/>
    </source>
</evidence>
<evidence type="ECO:0000256" key="14">
    <source>
        <dbReference type="ARBA" id="ARBA00048679"/>
    </source>
</evidence>
<feature type="region of interest" description="Disordered" evidence="15">
    <location>
        <begin position="364"/>
        <end position="626"/>
    </location>
</feature>
<dbReference type="GO" id="GO:0042995">
    <property type="term" value="C:cell projection"/>
    <property type="evidence" value="ECO:0007669"/>
    <property type="project" value="UniProtKB-SubCell"/>
</dbReference>
<evidence type="ECO:0000256" key="12">
    <source>
        <dbReference type="ARBA" id="ARBA00038181"/>
    </source>
</evidence>
<dbReference type="Pfam" id="PF02149">
    <property type="entry name" value="KA1"/>
    <property type="match status" value="1"/>
</dbReference>
<evidence type="ECO:0000256" key="15">
    <source>
        <dbReference type="SAM" id="MobiDB-lite"/>
    </source>
</evidence>
<evidence type="ECO:0000259" key="16">
    <source>
        <dbReference type="PROSITE" id="PS50011"/>
    </source>
</evidence>
<evidence type="ECO:0000256" key="8">
    <source>
        <dbReference type="ARBA" id="ARBA00022777"/>
    </source>
</evidence>
<comment type="catalytic activity">
    <reaction evidence="13">
        <text>L-threonyl-[protein] + ATP = O-phospho-L-threonyl-[protein] + ADP + H(+)</text>
        <dbReference type="Rhea" id="RHEA:46608"/>
        <dbReference type="Rhea" id="RHEA-COMP:11060"/>
        <dbReference type="Rhea" id="RHEA-COMP:11605"/>
        <dbReference type="ChEBI" id="CHEBI:15378"/>
        <dbReference type="ChEBI" id="CHEBI:30013"/>
        <dbReference type="ChEBI" id="CHEBI:30616"/>
        <dbReference type="ChEBI" id="CHEBI:61977"/>
        <dbReference type="ChEBI" id="CHEBI:456216"/>
        <dbReference type="EC" id="2.7.11.1"/>
    </reaction>
</comment>
<dbReference type="InterPro" id="IPR015940">
    <property type="entry name" value="UBA"/>
</dbReference>
<dbReference type="Pfam" id="PF00069">
    <property type="entry name" value="Pkinase"/>
    <property type="match status" value="1"/>
</dbReference>
<dbReference type="PROSITE" id="PS50032">
    <property type="entry name" value="KA1"/>
    <property type="match status" value="1"/>
</dbReference>
<feature type="domain" description="KA1" evidence="18">
    <location>
        <begin position="673"/>
        <end position="722"/>
    </location>
</feature>
<keyword evidence="7" id="KW-0547">Nucleotide-binding</keyword>
<dbReference type="PROSITE" id="PS50011">
    <property type="entry name" value="PROTEIN_KINASE_DOM"/>
    <property type="match status" value="1"/>
</dbReference>
<dbReference type="SUPFAM" id="SSF56112">
    <property type="entry name" value="Protein kinase-like (PK-like)"/>
    <property type="match status" value="1"/>
</dbReference>
<protein>
    <recommendedName>
        <fullName evidence="3">non-specific serine/threonine protein kinase</fullName>
        <ecNumber evidence="3">2.7.11.1</ecNumber>
    </recommendedName>
</protein>
<keyword evidence="9" id="KW-0067">ATP-binding</keyword>
<dbReference type="CDD" id="cd12196">
    <property type="entry name" value="MARK1-3_C"/>
    <property type="match status" value="1"/>
</dbReference>
<dbReference type="PROSITE" id="PS00108">
    <property type="entry name" value="PROTEIN_KINASE_ST"/>
    <property type="match status" value="1"/>
</dbReference>
<comment type="similarity">
    <text evidence="12">Belongs to the protein kinase superfamily. CAMK Ser/Thr protein kinase family. Smok subfamily.</text>
</comment>
<comment type="similarity">
    <text evidence="2">Belongs to the protein kinase superfamily. CAMK Ser/Thr protein kinase family. SNF1 subfamily.</text>
</comment>
<reference key="1">
    <citation type="journal article" date="2007" name="Nature">
        <title>The medaka draft genome and insights into vertebrate genome evolution.</title>
        <authorList>
            <person name="Kasahara M."/>
            <person name="Naruse K."/>
            <person name="Sasaki S."/>
            <person name="Nakatani Y."/>
            <person name="Qu W."/>
            <person name="Ahsan B."/>
            <person name="Yamada T."/>
            <person name="Nagayasu Y."/>
            <person name="Doi K."/>
            <person name="Kasai Y."/>
            <person name="Jindo T."/>
            <person name="Kobayashi D."/>
            <person name="Shimada A."/>
            <person name="Toyoda A."/>
            <person name="Kuroki Y."/>
            <person name="Fujiyama A."/>
            <person name="Sasaki T."/>
            <person name="Shimizu A."/>
            <person name="Asakawa S."/>
            <person name="Shimizu N."/>
            <person name="Hashimoto S."/>
            <person name="Yang J."/>
            <person name="Lee Y."/>
            <person name="Matsushima K."/>
            <person name="Sugano S."/>
            <person name="Sakaizumi M."/>
            <person name="Narita T."/>
            <person name="Ohishi K."/>
            <person name="Haga S."/>
            <person name="Ohta F."/>
            <person name="Nomoto H."/>
            <person name="Nogata K."/>
            <person name="Morishita T."/>
            <person name="Endo T."/>
            <person name="Shin-I T."/>
            <person name="Takeda H."/>
            <person name="Morishita S."/>
            <person name="Kohara Y."/>
        </authorList>
    </citation>
    <scope>NUCLEOTIDE SEQUENCE [LARGE SCALE GENOMIC DNA]</scope>
    <source>
        <strain>Hd-rR</strain>
    </source>
</reference>
<keyword evidence="10" id="KW-0966">Cell projection</keyword>
<evidence type="ECO:0000313" key="19">
    <source>
        <dbReference type="Ensembl" id="ENSORLP00015027653.1"/>
    </source>
</evidence>
<evidence type="ECO:0000259" key="18">
    <source>
        <dbReference type="PROSITE" id="PS50032"/>
    </source>
</evidence>
<dbReference type="PROSITE" id="PS50030">
    <property type="entry name" value="UBA"/>
    <property type="match status" value="1"/>
</dbReference>
<dbReference type="FunFam" id="3.30.310.80:FF:000001">
    <property type="entry name" value="Non-specific serine/threonine protein kinase"/>
    <property type="match status" value="1"/>
</dbReference>
<feature type="domain" description="UBA" evidence="17">
    <location>
        <begin position="319"/>
        <end position="358"/>
    </location>
</feature>
<accession>A0A3P9J696</accession>
<evidence type="ECO:0000256" key="11">
    <source>
        <dbReference type="ARBA" id="ARBA00037391"/>
    </source>
</evidence>
<evidence type="ECO:0000256" key="4">
    <source>
        <dbReference type="ARBA" id="ARBA00022527"/>
    </source>
</evidence>
<dbReference type="InterPro" id="IPR011009">
    <property type="entry name" value="Kinase-like_dom_sf"/>
</dbReference>
<evidence type="ECO:0000256" key="5">
    <source>
        <dbReference type="ARBA" id="ARBA00022553"/>
    </source>
</evidence>
<feature type="region of interest" description="Disordered" evidence="15">
    <location>
        <begin position="1"/>
        <end position="51"/>
    </location>
</feature>
<feature type="compositionally biased region" description="Low complexity" evidence="15">
    <location>
        <begin position="29"/>
        <end position="39"/>
    </location>
</feature>
<keyword evidence="5" id="KW-0597">Phosphoprotein</keyword>
<keyword evidence="4" id="KW-0723">Serine/threonine-protein kinase</keyword>
<comment type="function">
    <text evidence="11">May play a role in sperm motility, especially in the regulation of flagellar function.</text>
</comment>
<keyword evidence="6" id="KW-0808">Transferase</keyword>
<feature type="compositionally biased region" description="Basic and acidic residues" evidence="15">
    <location>
        <begin position="611"/>
        <end position="624"/>
    </location>
</feature>
<reference evidence="19" key="3">
    <citation type="submission" date="2025-08" db="UniProtKB">
        <authorList>
            <consortium name="Ensembl"/>
        </authorList>
    </citation>
    <scope>IDENTIFICATION</scope>
    <source>
        <strain evidence="19">HSOK</strain>
    </source>
</reference>